<protein>
    <submittedName>
        <fullName evidence="1">Uncharacterized protein</fullName>
    </submittedName>
</protein>
<keyword evidence="2" id="KW-1185">Reference proteome</keyword>
<gene>
    <name evidence="1" type="ORF">EIN_281550</name>
</gene>
<name>A0A0A1U2L5_ENTIV</name>
<dbReference type="RefSeq" id="XP_004185130.1">
    <property type="nucleotide sequence ID" value="XM_004185082.1"/>
</dbReference>
<dbReference type="AlphaFoldDB" id="A0A0A1U2L5"/>
<proteinExistence type="predicted"/>
<dbReference type="EMBL" id="KB207030">
    <property type="protein sequence ID" value="ELP85784.1"/>
    <property type="molecule type" value="Genomic_DNA"/>
</dbReference>
<dbReference type="OMA" id="AKNTREW"/>
<dbReference type="GeneID" id="14884845"/>
<dbReference type="KEGG" id="eiv:EIN_281550"/>
<dbReference type="VEuPathDB" id="AmoebaDB:EIN_281550"/>
<evidence type="ECO:0000313" key="2">
    <source>
        <dbReference type="Proteomes" id="UP000014680"/>
    </source>
</evidence>
<sequence>MQNLSAFRPTHPQLYRVYVDSSVVNSLELSETKEAKNTREWADLTTMYIMLKYRKWQLKERRTVSLHVFHQRCTEEMLNELSINKTATQIRDKVNNTRSSFHSLLKQSKNGGFKWVQEKHSSLTKNVYDFMCAYFDPLSSVSLDLVESKLASVILMIRKQE</sequence>
<reference evidence="1 2" key="1">
    <citation type="submission" date="2012-10" db="EMBL/GenBank/DDBJ databases">
        <authorList>
            <person name="Zafar N."/>
            <person name="Inman J."/>
            <person name="Hall N."/>
            <person name="Lorenzi H."/>
            <person name="Caler E."/>
        </authorList>
    </citation>
    <scope>NUCLEOTIDE SEQUENCE [LARGE SCALE GENOMIC DNA]</scope>
    <source>
        <strain evidence="1 2">IP1</strain>
    </source>
</reference>
<dbReference type="OrthoDB" id="28200at2759"/>
<evidence type="ECO:0000313" key="1">
    <source>
        <dbReference type="EMBL" id="ELP85784.1"/>
    </source>
</evidence>
<dbReference type="Proteomes" id="UP000014680">
    <property type="component" value="Unassembled WGS sequence"/>
</dbReference>
<accession>A0A0A1U2L5</accession>
<organism evidence="1 2">
    <name type="scientific">Entamoeba invadens IP1</name>
    <dbReference type="NCBI Taxonomy" id="370355"/>
    <lineage>
        <taxon>Eukaryota</taxon>
        <taxon>Amoebozoa</taxon>
        <taxon>Evosea</taxon>
        <taxon>Archamoebae</taxon>
        <taxon>Mastigamoebida</taxon>
        <taxon>Entamoebidae</taxon>
        <taxon>Entamoeba</taxon>
    </lineage>
</organism>